<gene>
    <name evidence="3" type="ORF">AYW79_01355</name>
    <name evidence="4" type="ORF">B2M26_13210</name>
</gene>
<dbReference type="Gene3D" id="1.10.510.10">
    <property type="entry name" value="Transferase(Phosphotransferase) domain 1"/>
    <property type="match status" value="1"/>
</dbReference>
<reference evidence="4 6" key="2">
    <citation type="submission" date="2017-02" db="EMBL/GenBank/DDBJ databases">
        <title>Draft genome of Acidibacillus ferrooxidans Huett2.</title>
        <authorList>
            <person name="Schopf S."/>
        </authorList>
    </citation>
    <scope>NUCLEOTIDE SEQUENCE [LARGE SCALE GENOMIC DNA]</scope>
    <source>
        <strain evidence="4 6">Huett2</strain>
    </source>
</reference>
<dbReference type="Proteomes" id="UP000190229">
    <property type="component" value="Unassembled WGS sequence"/>
</dbReference>
<evidence type="ECO:0000313" key="5">
    <source>
        <dbReference type="Proteomes" id="UP000077421"/>
    </source>
</evidence>
<comment type="similarity">
    <text evidence="1">Belongs to the protein kinase superfamily. ADCK protein kinase family.</text>
</comment>
<protein>
    <recommendedName>
        <fullName evidence="2">ABC1 atypical kinase-like domain-containing protein</fullName>
    </recommendedName>
</protein>
<organism evidence="3 5">
    <name type="scientific">Ferroacidibacillus organovorans</name>
    <dbReference type="NCBI Taxonomy" id="1765683"/>
    <lineage>
        <taxon>Bacteria</taxon>
        <taxon>Bacillati</taxon>
        <taxon>Bacillota</taxon>
        <taxon>Bacilli</taxon>
        <taxon>Bacillales</taxon>
        <taxon>Alicyclobacillaceae</taxon>
        <taxon>Ferroacidibacillus</taxon>
    </lineage>
</organism>
<proteinExistence type="inferred from homology"/>
<accession>A0A162U1K8</accession>
<feature type="domain" description="ABC1 atypical kinase-like" evidence="2">
    <location>
        <begin position="85"/>
        <end position="329"/>
    </location>
</feature>
<evidence type="ECO:0000313" key="3">
    <source>
        <dbReference type="EMBL" id="OAG95116.1"/>
    </source>
</evidence>
<dbReference type="InterPro" id="IPR050154">
    <property type="entry name" value="UbiB_kinase"/>
</dbReference>
<dbReference type="InterPro" id="IPR004147">
    <property type="entry name" value="ABC1_dom"/>
</dbReference>
<dbReference type="PANTHER" id="PTHR10566:SF113">
    <property type="entry name" value="PROTEIN ACTIVITY OF BC1 COMPLEX KINASE 7, CHLOROPLASTIC"/>
    <property type="match status" value="1"/>
</dbReference>
<evidence type="ECO:0000256" key="1">
    <source>
        <dbReference type="ARBA" id="ARBA00009670"/>
    </source>
</evidence>
<dbReference type="OrthoDB" id="9795390at2"/>
<dbReference type="EMBL" id="LSUQ01000003">
    <property type="protein sequence ID" value="OAG95116.1"/>
    <property type="molecule type" value="Genomic_DNA"/>
</dbReference>
<evidence type="ECO:0000313" key="6">
    <source>
        <dbReference type="Proteomes" id="UP000190229"/>
    </source>
</evidence>
<dbReference type="EMBL" id="MWPS01000043">
    <property type="protein sequence ID" value="OPG15106.1"/>
    <property type="molecule type" value="Genomic_DNA"/>
</dbReference>
<dbReference type="Pfam" id="PF03109">
    <property type="entry name" value="ABC1"/>
    <property type="match status" value="1"/>
</dbReference>
<dbReference type="PANTHER" id="PTHR10566">
    <property type="entry name" value="CHAPERONE-ACTIVITY OF BC1 COMPLEX CABC1 -RELATED"/>
    <property type="match status" value="1"/>
</dbReference>
<sequence length="424" mass="47673">MALRAMRRRVQILQLAIHLYKTYRQILRLQEHGGAQGEIDRHFAAAGREIRETANGLYGAMVKAGQFLSLREDLFPEAFIKELQQLQDKVPSVAFSDVRDAILEACRQPMDPIFNSIDPIPVASGSVAQVHHAKFTSGQTAAIKVLRPDIERLVAVDLATLRHVARITDRISTVRNRLDLIALHKAFAATLTREMDMRAEAGHMKRLRQTLASDERIVIPKAFEAYTTTRVLVMEWIEGTSIRDTAQLQAWRVDRQAVRDALLGAYVKQLLVTGFVHLDPHPGNLAILPDGNLALLDFGMVAEYTSDERAAFRDLLQRAYLRDMDGVVRILQNLGFLQSTSNAEELARGLQGLSKHFTVADLRDLFQKHGFRLEARFMLLIRCLGMMKTAMTTLTPDETNWLEVLSEHVFPIMLSEANGSIASV</sequence>
<dbReference type="STRING" id="1765683.B2M26_13210"/>
<dbReference type="SUPFAM" id="SSF56112">
    <property type="entry name" value="Protein kinase-like (PK-like)"/>
    <property type="match status" value="1"/>
</dbReference>
<dbReference type="InterPro" id="IPR011009">
    <property type="entry name" value="Kinase-like_dom_sf"/>
</dbReference>
<reference evidence="3 5" key="1">
    <citation type="submission" date="2016-02" db="EMBL/GenBank/DDBJ databases">
        <title>Draft genome sequence of Acidibacillus ferrooxidans SLC66.</title>
        <authorList>
            <person name="Oliveira G."/>
            <person name="Nancucheo I."/>
            <person name="Dall'Agnol H."/>
            <person name="Johnson B."/>
            <person name="Oliveira R."/>
            <person name="Nunes G.L."/>
            <person name="Tzotzos G."/>
            <person name="Orellana S.C."/>
            <person name="Salim A.C."/>
            <person name="Araujo F.M."/>
        </authorList>
    </citation>
    <scope>NUCLEOTIDE SEQUENCE [LARGE SCALE GENOMIC DNA]</scope>
    <source>
        <strain evidence="3 5">SLC66</strain>
    </source>
</reference>
<dbReference type="RefSeq" id="WP_067560769.1">
    <property type="nucleotide sequence ID" value="NZ_LSUQ01000003.1"/>
</dbReference>
<comment type="caution">
    <text evidence="3">The sequence shown here is derived from an EMBL/GenBank/DDBJ whole genome shotgun (WGS) entry which is preliminary data.</text>
</comment>
<dbReference type="Proteomes" id="UP000077421">
    <property type="component" value="Unassembled WGS sequence"/>
</dbReference>
<evidence type="ECO:0000313" key="4">
    <source>
        <dbReference type="EMBL" id="OPG15106.1"/>
    </source>
</evidence>
<evidence type="ECO:0000259" key="2">
    <source>
        <dbReference type="Pfam" id="PF03109"/>
    </source>
</evidence>
<keyword evidence="6" id="KW-1185">Reference proteome</keyword>
<dbReference type="CDD" id="cd05121">
    <property type="entry name" value="ABC1_ADCK3-like"/>
    <property type="match status" value="1"/>
</dbReference>
<name>A0A162U1K8_9BACL</name>
<dbReference type="AlphaFoldDB" id="A0A162U1K8"/>